<evidence type="ECO:0000313" key="2">
    <source>
        <dbReference type="Proteomes" id="UP000242287"/>
    </source>
</evidence>
<reference evidence="1 2" key="1">
    <citation type="submission" date="2014-02" db="EMBL/GenBank/DDBJ databases">
        <title>Transposable element dynamics among asymbiotic and ectomycorrhizal Amanita fungi.</title>
        <authorList>
            <consortium name="DOE Joint Genome Institute"/>
            <person name="Hess J."/>
            <person name="Skrede I."/>
            <person name="Wolfe B."/>
            <person name="LaButti K."/>
            <person name="Ohm R.A."/>
            <person name="Grigoriev I.V."/>
            <person name="Pringle A."/>
        </authorList>
    </citation>
    <scope>NUCLEOTIDE SEQUENCE [LARGE SCALE GENOMIC DNA]</scope>
    <source>
        <strain evidence="1 2">SKay4041</strain>
    </source>
</reference>
<proteinExistence type="predicted"/>
<sequence>MNFENRTLNIRSSGYDAEVELVLMPVNNPSRMLVVPVCHKHSIHSRLLIVVMKVDNDITSVVMTTDCC</sequence>
<dbReference type="Proteomes" id="UP000242287">
    <property type="component" value="Unassembled WGS sequence"/>
</dbReference>
<name>A0A2A9NYY5_9AGAR</name>
<protein>
    <submittedName>
        <fullName evidence="1">Uncharacterized protein</fullName>
    </submittedName>
</protein>
<evidence type="ECO:0000313" key="1">
    <source>
        <dbReference type="EMBL" id="PFH53737.1"/>
    </source>
</evidence>
<accession>A0A2A9NYY5</accession>
<organism evidence="1 2">
    <name type="scientific">Amanita thiersii Skay4041</name>
    <dbReference type="NCBI Taxonomy" id="703135"/>
    <lineage>
        <taxon>Eukaryota</taxon>
        <taxon>Fungi</taxon>
        <taxon>Dikarya</taxon>
        <taxon>Basidiomycota</taxon>
        <taxon>Agaricomycotina</taxon>
        <taxon>Agaricomycetes</taxon>
        <taxon>Agaricomycetidae</taxon>
        <taxon>Agaricales</taxon>
        <taxon>Pluteineae</taxon>
        <taxon>Amanitaceae</taxon>
        <taxon>Amanita</taxon>
    </lineage>
</organism>
<dbReference type="AlphaFoldDB" id="A0A2A9NYY5"/>
<dbReference type="EMBL" id="KZ301972">
    <property type="protein sequence ID" value="PFH53737.1"/>
    <property type="molecule type" value="Genomic_DNA"/>
</dbReference>
<gene>
    <name evidence="1" type="ORF">AMATHDRAFT_54209</name>
</gene>
<keyword evidence="2" id="KW-1185">Reference proteome</keyword>